<evidence type="ECO:0000313" key="1">
    <source>
        <dbReference type="EMBL" id="EJK67512.1"/>
    </source>
</evidence>
<organism evidence="1 2">
    <name type="scientific">Thalassiosira oceanica</name>
    <name type="common">Marine diatom</name>
    <dbReference type="NCBI Taxonomy" id="159749"/>
    <lineage>
        <taxon>Eukaryota</taxon>
        <taxon>Sar</taxon>
        <taxon>Stramenopiles</taxon>
        <taxon>Ochrophyta</taxon>
        <taxon>Bacillariophyta</taxon>
        <taxon>Coscinodiscophyceae</taxon>
        <taxon>Thalassiosirophycidae</taxon>
        <taxon>Thalassiosirales</taxon>
        <taxon>Thalassiosiraceae</taxon>
        <taxon>Thalassiosira</taxon>
    </lineage>
</organism>
<name>K0TAG6_THAOC</name>
<protein>
    <submittedName>
        <fullName evidence="1">Uncharacterized protein</fullName>
    </submittedName>
</protein>
<proteinExistence type="predicted"/>
<gene>
    <name evidence="1" type="ORF">THAOC_11442</name>
</gene>
<comment type="caution">
    <text evidence="1">The sequence shown here is derived from an EMBL/GenBank/DDBJ whole genome shotgun (WGS) entry which is preliminary data.</text>
</comment>
<dbReference type="Proteomes" id="UP000266841">
    <property type="component" value="Unassembled WGS sequence"/>
</dbReference>
<keyword evidence="2" id="KW-1185">Reference proteome</keyword>
<dbReference type="EMBL" id="AGNL01012984">
    <property type="protein sequence ID" value="EJK67512.1"/>
    <property type="molecule type" value="Genomic_DNA"/>
</dbReference>
<dbReference type="AlphaFoldDB" id="K0TAG6"/>
<evidence type="ECO:0000313" key="2">
    <source>
        <dbReference type="Proteomes" id="UP000266841"/>
    </source>
</evidence>
<sequence length="234" mass="25071">MVVQWERQIFLIKSDQTTLWPYPPVRTVPVGVGAAHVAPLMRGDLAGPQMKQSGAASTSMIPIRDLLLLCLSLLTVASAFTHSKQNRLRCQAQYSSLFDDTGDGGGSLFSSDVASMKSASGPKVQTDSNGKTIEVGSTVRVSTGGKVTKAFHVTKKLHGSFESETKKFTPSDDDNFFVLPDGLQGTVTKVISPEIGDRPQPIVVKFGPNGEVDAGFDLPATFSMHMSTKEILVV</sequence>
<reference evidence="1 2" key="1">
    <citation type="journal article" date="2012" name="Genome Biol.">
        <title>Genome and low-iron response of an oceanic diatom adapted to chronic iron limitation.</title>
        <authorList>
            <person name="Lommer M."/>
            <person name="Specht M."/>
            <person name="Roy A.S."/>
            <person name="Kraemer L."/>
            <person name="Andreson R."/>
            <person name="Gutowska M.A."/>
            <person name="Wolf J."/>
            <person name="Bergner S.V."/>
            <person name="Schilhabel M.B."/>
            <person name="Klostermeier U.C."/>
            <person name="Beiko R.G."/>
            <person name="Rosenstiel P."/>
            <person name="Hippler M."/>
            <person name="Laroche J."/>
        </authorList>
    </citation>
    <scope>NUCLEOTIDE SEQUENCE [LARGE SCALE GENOMIC DNA]</scope>
    <source>
        <strain evidence="1 2">CCMP1005</strain>
    </source>
</reference>
<dbReference type="eggNOG" id="ENOG502T2IA">
    <property type="taxonomic scope" value="Eukaryota"/>
</dbReference>
<accession>K0TAG6</accession>